<organism evidence="1 2">
    <name type="scientific">Mitosporidium daphniae</name>
    <dbReference type="NCBI Taxonomy" id="1485682"/>
    <lineage>
        <taxon>Eukaryota</taxon>
        <taxon>Fungi</taxon>
        <taxon>Fungi incertae sedis</taxon>
        <taxon>Microsporidia</taxon>
        <taxon>Mitosporidium</taxon>
    </lineage>
</organism>
<evidence type="ECO:0000313" key="1">
    <source>
        <dbReference type="EMBL" id="KGG51073.1"/>
    </source>
</evidence>
<protein>
    <submittedName>
        <fullName evidence="1">Uncharacterized protein</fullName>
    </submittedName>
</protein>
<keyword evidence="2" id="KW-1185">Reference proteome</keyword>
<dbReference type="Proteomes" id="UP000029725">
    <property type="component" value="Unassembled WGS sequence"/>
</dbReference>
<comment type="caution">
    <text evidence="1">The sequence shown here is derived from an EMBL/GenBank/DDBJ whole genome shotgun (WGS) entry which is preliminary data.</text>
</comment>
<dbReference type="AlphaFoldDB" id="A0A098VPX0"/>
<dbReference type="EMBL" id="JMKJ01000404">
    <property type="protein sequence ID" value="KGG51073.1"/>
    <property type="molecule type" value="Genomic_DNA"/>
</dbReference>
<gene>
    <name evidence="1" type="ORF">DI09_468p10</name>
</gene>
<dbReference type="GeneID" id="25260041"/>
<dbReference type="VEuPathDB" id="MicrosporidiaDB:DI09_468p10"/>
<evidence type="ECO:0000313" key="2">
    <source>
        <dbReference type="Proteomes" id="UP000029725"/>
    </source>
</evidence>
<accession>A0A098VPX0</accession>
<sequence>MFQFRLVDSIELDKLLIEKAFKGFLDKSIVAEILMKDYNQSKYYKHKSEYEFDRNILITNTYIFFPILTTEELKQLELARSRGSGFILTTFDAPFNGFNVEQENKIMQTIILKSKNLDINKMTNYKFKEHMFIVKVPFKRIKDESIDSPIHSIQIINYMIY</sequence>
<reference evidence="1 2" key="1">
    <citation type="submission" date="2014-04" db="EMBL/GenBank/DDBJ databases">
        <title>A new species of microsporidia sheds light on the evolution of extreme parasitism.</title>
        <authorList>
            <person name="Haag K.L."/>
            <person name="James T.Y."/>
            <person name="Larsson R."/>
            <person name="Schaer T.M."/>
            <person name="Refardt D."/>
            <person name="Pombert J.-F."/>
            <person name="Ebert D."/>
        </authorList>
    </citation>
    <scope>NUCLEOTIDE SEQUENCE [LARGE SCALE GENOMIC DNA]</scope>
    <source>
        <strain evidence="1 2">UGP3</strain>
        <tissue evidence="1">Spores</tissue>
    </source>
</reference>
<proteinExistence type="predicted"/>
<dbReference type="RefSeq" id="XP_013237509.1">
    <property type="nucleotide sequence ID" value="XM_013382055.1"/>
</dbReference>
<name>A0A098VPX0_9MICR</name>
<dbReference type="HOGENOM" id="CLU_1644126_0_0_1"/>